<feature type="compositionally biased region" description="Basic residues" evidence="1">
    <location>
        <begin position="1"/>
        <end position="10"/>
    </location>
</feature>
<evidence type="ECO:0000313" key="3">
    <source>
        <dbReference type="Proteomes" id="UP000095282"/>
    </source>
</evidence>
<feature type="region of interest" description="Disordered" evidence="1">
    <location>
        <begin position="1"/>
        <end position="20"/>
    </location>
</feature>
<evidence type="ECO:0000256" key="2">
    <source>
        <dbReference type="SAM" id="Phobius"/>
    </source>
</evidence>
<evidence type="ECO:0000256" key="1">
    <source>
        <dbReference type="SAM" id="MobiDB-lite"/>
    </source>
</evidence>
<proteinExistence type="predicted"/>
<feature type="compositionally biased region" description="Basic and acidic residues" evidence="1">
    <location>
        <begin position="11"/>
        <end position="20"/>
    </location>
</feature>
<accession>A0A1I7UWA1</accession>
<keyword evidence="3" id="KW-1185">Reference proteome</keyword>
<keyword evidence="2" id="KW-1133">Transmembrane helix</keyword>
<keyword evidence="2" id="KW-0472">Membrane</keyword>
<reference evidence="4" key="1">
    <citation type="submission" date="2016-11" db="UniProtKB">
        <authorList>
            <consortium name="WormBaseParasite"/>
        </authorList>
    </citation>
    <scope>IDENTIFICATION</scope>
</reference>
<feature type="transmembrane region" description="Helical" evidence="2">
    <location>
        <begin position="28"/>
        <end position="46"/>
    </location>
</feature>
<evidence type="ECO:0000313" key="4">
    <source>
        <dbReference type="WBParaSite" id="Csp11.Scaffold630.g19981.t1"/>
    </source>
</evidence>
<keyword evidence="2" id="KW-0812">Transmembrane</keyword>
<dbReference type="AlphaFoldDB" id="A0A1I7UWA1"/>
<dbReference type="WBParaSite" id="Csp11.Scaffold630.g19981.t1">
    <property type="protein sequence ID" value="Csp11.Scaffold630.g19981.t1"/>
    <property type="gene ID" value="Csp11.Scaffold630.g19981"/>
</dbReference>
<organism evidence="3 4">
    <name type="scientific">Caenorhabditis tropicalis</name>
    <dbReference type="NCBI Taxonomy" id="1561998"/>
    <lineage>
        <taxon>Eukaryota</taxon>
        <taxon>Metazoa</taxon>
        <taxon>Ecdysozoa</taxon>
        <taxon>Nematoda</taxon>
        <taxon>Chromadorea</taxon>
        <taxon>Rhabditida</taxon>
        <taxon>Rhabditina</taxon>
        <taxon>Rhabditomorpha</taxon>
        <taxon>Rhabditoidea</taxon>
        <taxon>Rhabditidae</taxon>
        <taxon>Peloderinae</taxon>
        <taxon>Caenorhabditis</taxon>
    </lineage>
</organism>
<dbReference type="Proteomes" id="UP000095282">
    <property type="component" value="Unplaced"/>
</dbReference>
<sequence length="75" mass="8910">MFNKKKKKEQRGRETKKMNTHVEEKEHLYSNIMQITLPLLFSYFVSFSSSSYIYLLILRLSPYAFCPPLVILDFG</sequence>
<name>A0A1I7UWA1_9PELO</name>
<protein>
    <submittedName>
        <fullName evidence="4">Uncharacterized protein</fullName>
    </submittedName>
</protein>